<reference evidence="1" key="1">
    <citation type="submission" date="2019-12" db="EMBL/GenBank/DDBJ databases">
        <title>An insight into the sialome of adult female Ixodes ricinus ticks feeding for 6 days.</title>
        <authorList>
            <person name="Perner J."/>
            <person name="Ribeiro J.M.C."/>
        </authorList>
    </citation>
    <scope>NUCLEOTIDE SEQUENCE</scope>
    <source>
        <strain evidence="1">Semi-engorged</strain>
        <tissue evidence="1">Salivary glands</tissue>
    </source>
</reference>
<organism evidence="1">
    <name type="scientific">Ixodes ricinus</name>
    <name type="common">Common tick</name>
    <name type="synonym">Acarus ricinus</name>
    <dbReference type="NCBI Taxonomy" id="34613"/>
    <lineage>
        <taxon>Eukaryota</taxon>
        <taxon>Metazoa</taxon>
        <taxon>Ecdysozoa</taxon>
        <taxon>Arthropoda</taxon>
        <taxon>Chelicerata</taxon>
        <taxon>Arachnida</taxon>
        <taxon>Acari</taxon>
        <taxon>Parasitiformes</taxon>
        <taxon>Ixodida</taxon>
        <taxon>Ixodoidea</taxon>
        <taxon>Ixodidae</taxon>
        <taxon>Ixodinae</taxon>
        <taxon>Ixodes</taxon>
    </lineage>
</organism>
<protein>
    <submittedName>
        <fullName evidence="1">Uncharacterized protein</fullName>
    </submittedName>
</protein>
<dbReference type="AlphaFoldDB" id="A0A6B0UJL5"/>
<proteinExistence type="predicted"/>
<dbReference type="EMBL" id="GIFC01007698">
    <property type="protein sequence ID" value="MXU89781.1"/>
    <property type="molecule type" value="Transcribed_RNA"/>
</dbReference>
<accession>A0A6B0UJL5</accession>
<name>A0A6B0UJL5_IXORI</name>
<sequence>MEDCLTADTTRMAGRLLPRPPECTPAHTHLRLSGFQSIIEARKLLLEARQLKSLFAVLVLSETMAAFQKRDVFPQRTYLHVRDFREPSLPPLTSAVLLGQWQLWQPYEKF</sequence>
<evidence type="ECO:0000313" key="1">
    <source>
        <dbReference type="EMBL" id="MXU89781.1"/>
    </source>
</evidence>